<dbReference type="Proteomes" id="UP000321201">
    <property type="component" value="Unassembled WGS sequence"/>
</dbReference>
<evidence type="ECO:0000313" key="14">
    <source>
        <dbReference type="EMBL" id="TXF10884.1"/>
    </source>
</evidence>
<dbReference type="Gene3D" id="2.50.20.10">
    <property type="entry name" value="Lipoprotein localisation LolA/LolB/LppX"/>
    <property type="match status" value="1"/>
</dbReference>
<evidence type="ECO:0000313" key="15">
    <source>
        <dbReference type="Proteomes" id="UP000321201"/>
    </source>
</evidence>
<evidence type="ECO:0000256" key="12">
    <source>
        <dbReference type="ARBA" id="ARBA00023288"/>
    </source>
</evidence>
<comment type="subunit">
    <text evidence="3 13">Monomer.</text>
</comment>
<name>A0A5C7EUB8_9PROT</name>
<keyword evidence="9" id="KW-0564">Palmitate</keyword>
<keyword evidence="11 13" id="KW-0998">Cell outer membrane</keyword>
<dbReference type="InterPro" id="IPR029046">
    <property type="entry name" value="LolA/LolB/LppX"/>
</dbReference>
<dbReference type="NCBIfam" id="TIGR00548">
    <property type="entry name" value="lolB"/>
    <property type="match status" value="1"/>
</dbReference>
<evidence type="ECO:0000256" key="3">
    <source>
        <dbReference type="ARBA" id="ARBA00011245"/>
    </source>
</evidence>
<evidence type="ECO:0000256" key="5">
    <source>
        <dbReference type="ARBA" id="ARBA00022448"/>
    </source>
</evidence>
<evidence type="ECO:0000256" key="6">
    <source>
        <dbReference type="ARBA" id="ARBA00022729"/>
    </source>
</evidence>
<dbReference type="InParanoid" id="A0A5C7EUB8"/>
<dbReference type="GO" id="GO:0009279">
    <property type="term" value="C:cell outer membrane"/>
    <property type="evidence" value="ECO:0007669"/>
    <property type="project" value="UniProtKB-SubCell"/>
</dbReference>
<evidence type="ECO:0000256" key="11">
    <source>
        <dbReference type="ARBA" id="ARBA00023237"/>
    </source>
</evidence>
<evidence type="ECO:0000256" key="13">
    <source>
        <dbReference type="HAMAP-Rule" id="MF_00233"/>
    </source>
</evidence>
<comment type="caution">
    <text evidence="14">The sequence shown here is derived from an EMBL/GenBank/DDBJ whole genome shotgun (WGS) entry which is preliminary data.</text>
</comment>
<accession>A0A5C7EUB8</accession>
<evidence type="ECO:0000256" key="9">
    <source>
        <dbReference type="ARBA" id="ARBA00023139"/>
    </source>
</evidence>
<dbReference type="HAMAP" id="MF_00233">
    <property type="entry name" value="LolB"/>
    <property type="match status" value="1"/>
</dbReference>
<keyword evidence="12 14" id="KW-0449">Lipoprotein</keyword>
<proteinExistence type="inferred from homology"/>
<dbReference type="Pfam" id="PF03550">
    <property type="entry name" value="LolB"/>
    <property type="match status" value="1"/>
</dbReference>
<keyword evidence="15" id="KW-1185">Reference proteome</keyword>
<organism evidence="14 15">
    <name type="scientific">Pelomicrobium methylotrophicum</name>
    <dbReference type="NCBI Taxonomy" id="2602750"/>
    <lineage>
        <taxon>Bacteria</taxon>
        <taxon>Pseudomonadati</taxon>
        <taxon>Pseudomonadota</taxon>
        <taxon>Hydrogenophilia</taxon>
        <taxon>Hydrogenophilia incertae sedis</taxon>
        <taxon>Pelomicrobium</taxon>
    </lineage>
</organism>
<evidence type="ECO:0000256" key="7">
    <source>
        <dbReference type="ARBA" id="ARBA00022927"/>
    </source>
</evidence>
<dbReference type="AlphaFoldDB" id="A0A5C7EUB8"/>
<keyword evidence="7 13" id="KW-0653">Protein transport</keyword>
<reference evidence="14 15" key="1">
    <citation type="submission" date="2019-08" db="EMBL/GenBank/DDBJ databases">
        <title>Pelomicrobium methylotrophicum gen. nov., sp. nov. a moderately thermophilic, facultatively anaerobic, lithoautotrophic and methylotrophic bacterium isolated from a terrestrial mud volcano.</title>
        <authorList>
            <person name="Slobodkina G.B."/>
            <person name="Merkel A.Y."/>
            <person name="Slobodkin A.I."/>
        </authorList>
    </citation>
    <scope>NUCLEOTIDE SEQUENCE [LARGE SCALE GENOMIC DNA]</scope>
    <source>
        <strain evidence="14 15">SM250</strain>
    </source>
</reference>
<dbReference type="GO" id="GO:0044874">
    <property type="term" value="P:lipoprotein localization to outer membrane"/>
    <property type="evidence" value="ECO:0007669"/>
    <property type="project" value="UniProtKB-UniRule"/>
</dbReference>
<evidence type="ECO:0000256" key="4">
    <source>
        <dbReference type="ARBA" id="ARBA00016202"/>
    </source>
</evidence>
<dbReference type="CDD" id="cd16326">
    <property type="entry name" value="LolB"/>
    <property type="match status" value="1"/>
</dbReference>
<dbReference type="GO" id="GO:0015031">
    <property type="term" value="P:protein transport"/>
    <property type="evidence" value="ECO:0007669"/>
    <property type="project" value="UniProtKB-KW"/>
</dbReference>
<keyword evidence="5 13" id="KW-0813">Transport</keyword>
<comment type="subcellular location">
    <subcellularLocation>
        <location evidence="1">Cell outer membrane</location>
        <topology evidence="1">Lipid-anchor</topology>
    </subcellularLocation>
</comment>
<keyword evidence="6" id="KW-0732">Signal</keyword>
<gene>
    <name evidence="13 14" type="primary">lolB</name>
    <name evidence="14" type="ORF">FR698_13115</name>
</gene>
<protein>
    <recommendedName>
        <fullName evidence="4 13">Outer-membrane lipoprotein LolB</fullName>
    </recommendedName>
</protein>
<keyword evidence="10 13" id="KW-0143">Chaperone</keyword>
<comment type="similarity">
    <text evidence="2 13">Belongs to the LolB family.</text>
</comment>
<dbReference type="OrthoDB" id="5296014at2"/>
<dbReference type="SUPFAM" id="SSF89392">
    <property type="entry name" value="Prokaryotic lipoproteins and lipoprotein localization factors"/>
    <property type="match status" value="1"/>
</dbReference>
<keyword evidence="8 13" id="KW-0472">Membrane</keyword>
<evidence type="ECO:0000256" key="10">
    <source>
        <dbReference type="ARBA" id="ARBA00023186"/>
    </source>
</evidence>
<dbReference type="InterPro" id="IPR004565">
    <property type="entry name" value="OM_lipoprot_LolB"/>
</dbReference>
<dbReference type="EMBL" id="VPFL01000020">
    <property type="protein sequence ID" value="TXF10884.1"/>
    <property type="molecule type" value="Genomic_DNA"/>
</dbReference>
<sequence length="216" mass="22939">MWCASSRTEPSPAERPASTVFASVRLHGLRAGVAAALMLLGACATLPEPTDEPPATLEAFSLTGRLGVRHGDQGFSGGVRWTHTPGRDELWIVSPLGQAVAHVRGEADAVTLVTSEGQVHQAADAASLTRDVLGWELPLGGLAYWATGRLSPASPGQARYDSEGRLATLVQDGWEIRYLAYGKGDNPPLPRTLSASRGALEIRLTIDRWARPGGVR</sequence>
<comment type="function">
    <text evidence="13">Plays a critical role in the incorporation of lipoproteins in the outer membrane after they are released by the LolA protein.</text>
</comment>
<evidence type="ECO:0000256" key="8">
    <source>
        <dbReference type="ARBA" id="ARBA00023136"/>
    </source>
</evidence>
<evidence type="ECO:0000256" key="1">
    <source>
        <dbReference type="ARBA" id="ARBA00004459"/>
    </source>
</evidence>
<evidence type="ECO:0000256" key="2">
    <source>
        <dbReference type="ARBA" id="ARBA00009696"/>
    </source>
</evidence>